<comment type="caution">
    <text evidence="2">The sequence shown here is derived from an EMBL/GenBank/DDBJ whole genome shotgun (WGS) entry which is preliminary data.</text>
</comment>
<accession>A0A4R2E7J9</accession>
<dbReference type="SUPFAM" id="SSF49265">
    <property type="entry name" value="Fibronectin type III"/>
    <property type="match status" value="1"/>
</dbReference>
<dbReference type="InterPro" id="IPR011871">
    <property type="entry name" value="Fib_succ_major"/>
</dbReference>
<dbReference type="CDD" id="cd00063">
    <property type="entry name" value="FN3"/>
    <property type="match status" value="1"/>
</dbReference>
<gene>
    <name evidence="2" type="ORF">CLV25_1241</name>
</gene>
<protein>
    <submittedName>
        <fullName evidence="2">Uncharacterized protein (TIGR02145 family)</fullName>
    </submittedName>
</protein>
<dbReference type="InterPro" id="IPR003961">
    <property type="entry name" value="FN3_dom"/>
</dbReference>
<dbReference type="Proteomes" id="UP000294830">
    <property type="component" value="Unassembled WGS sequence"/>
</dbReference>
<dbReference type="EMBL" id="SLWB01000024">
    <property type="protein sequence ID" value="TCN61644.1"/>
    <property type="molecule type" value="Genomic_DNA"/>
</dbReference>
<dbReference type="AlphaFoldDB" id="A0A4R2E7J9"/>
<dbReference type="PROSITE" id="PS51257">
    <property type="entry name" value="PROKAR_LIPOPROTEIN"/>
    <property type="match status" value="1"/>
</dbReference>
<dbReference type="PROSITE" id="PS50853">
    <property type="entry name" value="FN3"/>
    <property type="match status" value="2"/>
</dbReference>
<dbReference type="SMART" id="SM00060">
    <property type="entry name" value="FN3"/>
    <property type="match status" value="3"/>
</dbReference>
<dbReference type="InterPro" id="IPR036116">
    <property type="entry name" value="FN3_sf"/>
</dbReference>
<feature type="domain" description="Fibronectin type-III" evidence="1">
    <location>
        <begin position="134"/>
        <end position="229"/>
    </location>
</feature>
<feature type="domain" description="Fibronectin type-III" evidence="1">
    <location>
        <begin position="28"/>
        <end position="130"/>
    </location>
</feature>
<dbReference type="Gene3D" id="2.60.40.10">
    <property type="entry name" value="Immunoglobulins"/>
    <property type="match status" value="3"/>
</dbReference>
<evidence type="ECO:0000259" key="1">
    <source>
        <dbReference type="PROSITE" id="PS50853"/>
    </source>
</evidence>
<evidence type="ECO:0000313" key="2">
    <source>
        <dbReference type="EMBL" id="TCN61644.1"/>
    </source>
</evidence>
<dbReference type="RefSeq" id="WP_131840585.1">
    <property type="nucleotide sequence ID" value="NZ_SLWB01000024.1"/>
</dbReference>
<sequence length="536" mass="59384">MKKVIFWSCTLLYTTLVLITSCKKEDAPPTIPQVSTNQATEVSYNSVKCSGLITSDGNAQITDCGLCISDKAEPKIDNSTVIKIEKTQTNILATTINSLKPSTTYYIRAFATNKIGTGYGEQITFKTLDLKSPVIKSVLASNITKSSASINVELQDDGGSPIKESGICWGTDPNLTNDDNKTISSFSQNKITETLANLKCNTTYYVKAYAKNDIGITYSNVTSFKTSPGEPNFSKIELIDKTETTLTVKVTLSNDGGANISETGIWWGSKPIPSTPISDSYTSYHIATNFDGTSFTVKLEYLAPNATLHIKGYAKNSVGTGYSSELIATTDPYFREGAGVTDIDGNQYSSIIIGDQEWMKENLKTTSYNDGTKIFLAEDNSCWMNYGERYCWLYNDKDKYKDSYGAFYSWEVVQTNKLCPTGWHVPTEEEYSKLLKHIGNDLYNNLREKGTEHWLSSNNNITDKYGFKALPGGQRYLDGGKFHKTGEGGYFWTSTPLINDYINENNNAKCLNIEYGSVSLDSYSRLAGLNVRCIKN</sequence>
<reference evidence="2 3" key="1">
    <citation type="submission" date="2019-03" db="EMBL/GenBank/DDBJ databases">
        <title>Genomic Encyclopedia of Archaeal and Bacterial Type Strains, Phase II (KMG-II): from individual species to whole genera.</title>
        <authorList>
            <person name="Goeker M."/>
        </authorList>
    </citation>
    <scope>NUCLEOTIDE SEQUENCE [LARGE SCALE GENOMIC DNA]</scope>
    <source>
        <strain evidence="2 3">RL-C</strain>
    </source>
</reference>
<evidence type="ECO:0000313" key="3">
    <source>
        <dbReference type="Proteomes" id="UP000294830"/>
    </source>
</evidence>
<dbReference type="NCBIfam" id="TIGR02145">
    <property type="entry name" value="Fib_succ_major"/>
    <property type="match status" value="1"/>
</dbReference>
<organism evidence="2 3">
    <name type="scientific">Acetobacteroides hydrogenigenes</name>
    <dbReference type="NCBI Taxonomy" id="979970"/>
    <lineage>
        <taxon>Bacteria</taxon>
        <taxon>Pseudomonadati</taxon>
        <taxon>Bacteroidota</taxon>
        <taxon>Bacteroidia</taxon>
        <taxon>Bacteroidales</taxon>
        <taxon>Rikenellaceae</taxon>
        <taxon>Acetobacteroides</taxon>
    </lineage>
</organism>
<keyword evidence="3" id="KW-1185">Reference proteome</keyword>
<name>A0A4R2E7J9_9BACT</name>
<dbReference type="Pfam" id="PF09603">
    <property type="entry name" value="Fib_succ_major"/>
    <property type="match status" value="1"/>
</dbReference>
<proteinExistence type="predicted"/>
<dbReference type="OrthoDB" id="9805760at2"/>
<dbReference type="InterPro" id="IPR013783">
    <property type="entry name" value="Ig-like_fold"/>
</dbReference>